<name>A0AAV9XKT1_9PEZI</name>
<comment type="subcellular location">
    <subcellularLocation>
        <location evidence="1">Nucleus</location>
    </subcellularLocation>
</comment>
<accession>A0AAV9XKT1</accession>
<feature type="region of interest" description="Disordered" evidence="8">
    <location>
        <begin position="19"/>
        <end position="54"/>
    </location>
</feature>
<dbReference type="GO" id="GO:0005730">
    <property type="term" value="C:nucleolus"/>
    <property type="evidence" value="ECO:0007669"/>
    <property type="project" value="UniProtKB-ARBA"/>
</dbReference>
<dbReference type="Gene3D" id="3.40.50.300">
    <property type="entry name" value="P-loop containing nucleotide triphosphate hydrolases"/>
    <property type="match status" value="1"/>
</dbReference>
<dbReference type="Proteomes" id="UP001365542">
    <property type="component" value="Unassembled WGS sequence"/>
</dbReference>
<feature type="region of interest" description="Disordered" evidence="8">
    <location>
        <begin position="155"/>
        <end position="185"/>
    </location>
</feature>
<dbReference type="EMBL" id="JAVHJO010000003">
    <property type="protein sequence ID" value="KAK6542136.1"/>
    <property type="molecule type" value="Genomic_DNA"/>
</dbReference>
<evidence type="ECO:0000313" key="10">
    <source>
        <dbReference type="EMBL" id="KAK6542136.1"/>
    </source>
</evidence>
<feature type="compositionally biased region" description="Basic and acidic residues" evidence="8">
    <location>
        <begin position="35"/>
        <end position="54"/>
    </location>
</feature>
<dbReference type="InterPro" id="IPR006073">
    <property type="entry name" value="GTP-bd"/>
</dbReference>
<dbReference type="InterPro" id="IPR014813">
    <property type="entry name" value="Gnl3_N_dom"/>
</dbReference>
<keyword evidence="4" id="KW-0547">Nucleotide-binding</keyword>
<feature type="region of interest" description="Disordered" evidence="8">
    <location>
        <begin position="69"/>
        <end position="134"/>
    </location>
</feature>
<dbReference type="InterPro" id="IPR027417">
    <property type="entry name" value="P-loop_NTPase"/>
</dbReference>
<evidence type="ECO:0000256" key="1">
    <source>
        <dbReference type="ARBA" id="ARBA00004123"/>
    </source>
</evidence>
<keyword evidence="3" id="KW-0690">Ribosome biogenesis</keyword>
<feature type="compositionally biased region" description="Basic and acidic residues" evidence="8">
    <location>
        <begin position="69"/>
        <end position="87"/>
    </location>
</feature>
<keyword evidence="7" id="KW-0539">Nucleus</keyword>
<organism evidence="10 11">
    <name type="scientific">Orbilia ellipsospora</name>
    <dbReference type="NCBI Taxonomy" id="2528407"/>
    <lineage>
        <taxon>Eukaryota</taxon>
        <taxon>Fungi</taxon>
        <taxon>Dikarya</taxon>
        <taxon>Ascomycota</taxon>
        <taxon>Pezizomycotina</taxon>
        <taxon>Orbiliomycetes</taxon>
        <taxon>Orbiliales</taxon>
        <taxon>Orbiliaceae</taxon>
        <taxon>Orbilia</taxon>
    </lineage>
</organism>
<comment type="caution">
    <text evidence="10">The sequence shown here is derived from an EMBL/GenBank/DDBJ whole genome shotgun (WGS) entry which is preliminary data.</text>
</comment>
<dbReference type="PANTHER" id="PTHR11089">
    <property type="entry name" value="GTP-BINDING PROTEIN-RELATED"/>
    <property type="match status" value="1"/>
</dbReference>
<dbReference type="FunFam" id="1.10.1580.10:FF:000006">
    <property type="entry name" value="Nuclear GTP-binding protein NUG1"/>
    <property type="match status" value="1"/>
</dbReference>
<dbReference type="PRINTS" id="PR00326">
    <property type="entry name" value="GTP1OBG"/>
</dbReference>
<dbReference type="Pfam" id="PF08701">
    <property type="entry name" value="GN3L_Grn1"/>
    <property type="match status" value="1"/>
</dbReference>
<dbReference type="Gene3D" id="1.10.1580.10">
    <property type="match status" value="1"/>
</dbReference>
<keyword evidence="11" id="KW-1185">Reference proteome</keyword>
<evidence type="ECO:0000256" key="2">
    <source>
        <dbReference type="ARBA" id="ARBA00022448"/>
    </source>
</evidence>
<reference evidence="10 11" key="1">
    <citation type="submission" date="2019-10" db="EMBL/GenBank/DDBJ databases">
        <authorList>
            <person name="Palmer J.M."/>
        </authorList>
    </citation>
    <scope>NUCLEOTIDE SEQUENCE [LARGE SCALE GENOMIC DNA]</scope>
    <source>
        <strain evidence="10 11">TWF694</strain>
    </source>
</reference>
<dbReference type="PROSITE" id="PS51721">
    <property type="entry name" value="G_CP"/>
    <property type="match status" value="1"/>
</dbReference>
<dbReference type="InterPro" id="IPR023179">
    <property type="entry name" value="GTP-bd_ortho_bundle_sf"/>
</dbReference>
<evidence type="ECO:0000313" key="11">
    <source>
        <dbReference type="Proteomes" id="UP001365542"/>
    </source>
</evidence>
<feature type="compositionally biased region" description="Basic residues" evidence="8">
    <location>
        <begin position="19"/>
        <end position="34"/>
    </location>
</feature>
<dbReference type="GO" id="GO:0015031">
    <property type="term" value="P:protein transport"/>
    <property type="evidence" value="ECO:0007669"/>
    <property type="project" value="UniProtKB-KW"/>
</dbReference>
<keyword evidence="6" id="KW-0342">GTP-binding</keyword>
<evidence type="ECO:0000256" key="7">
    <source>
        <dbReference type="ARBA" id="ARBA00023242"/>
    </source>
</evidence>
<feature type="compositionally biased region" description="Acidic residues" evidence="8">
    <location>
        <begin position="96"/>
        <end position="134"/>
    </location>
</feature>
<evidence type="ECO:0000256" key="8">
    <source>
        <dbReference type="SAM" id="MobiDB-lite"/>
    </source>
</evidence>
<keyword evidence="5" id="KW-0653">Protein transport</keyword>
<dbReference type="PANTHER" id="PTHR11089:SF30">
    <property type="entry name" value="GUANINE NUCLEOTIDE-BINDING PROTEIN-LIKE 3 HOMOLOG"/>
    <property type="match status" value="1"/>
</dbReference>
<gene>
    <name evidence="10" type="ORF">TWF694_007903</name>
</gene>
<evidence type="ECO:0000256" key="4">
    <source>
        <dbReference type="ARBA" id="ARBA00022741"/>
    </source>
</evidence>
<dbReference type="GO" id="GO:0005525">
    <property type="term" value="F:GTP binding"/>
    <property type="evidence" value="ECO:0007669"/>
    <property type="project" value="UniProtKB-KW"/>
</dbReference>
<proteinExistence type="predicted"/>
<dbReference type="GO" id="GO:0006364">
    <property type="term" value="P:rRNA processing"/>
    <property type="evidence" value="ECO:0007669"/>
    <property type="project" value="UniProtKB-ARBA"/>
</dbReference>
<dbReference type="InterPro" id="IPR050755">
    <property type="entry name" value="TRAFAC_YlqF/YawG_RiboMat"/>
</dbReference>
<keyword evidence="2" id="KW-0813">Transport</keyword>
<dbReference type="SUPFAM" id="SSF52540">
    <property type="entry name" value="P-loop containing nucleoside triphosphate hydrolases"/>
    <property type="match status" value="1"/>
</dbReference>
<dbReference type="InterPro" id="IPR030378">
    <property type="entry name" value="G_CP_dom"/>
</dbReference>
<evidence type="ECO:0000256" key="3">
    <source>
        <dbReference type="ARBA" id="ARBA00022517"/>
    </source>
</evidence>
<evidence type="ECO:0000259" key="9">
    <source>
        <dbReference type="PROSITE" id="PS51721"/>
    </source>
</evidence>
<dbReference type="GO" id="GO:0042273">
    <property type="term" value="P:ribosomal large subunit biogenesis"/>
    <property type="evidence" value="ECO:0007669"/>
    <property type="project" value="UniProtKB-ARBA"/>
</dbReference>
<feature type="compositionally biased region" description="Acidic residues" evidence="8">
    <location>
        <begin position="160"/>
        <end position="176"/>
    </location>
</feature>
<dbReference type="Pfam" id="PF01926">
    <property type="entry name" value="MMR_HSR1"/>
    <property type="match status" value="1"/>
</dbReference>
<feature type="domain" description="CP-type G" evidence="9">
    <location>
        <begin position="195"/>
        <end position="379"/>
    </location>
</feature>
<dbReference type="AlphaFoldDB" id="A0AAV9XKT1"/>
<sequence>MVRPKKQSKRVPVRLRHKIEKKVAAKARKDRKQAKKDPTWKSRLKKDPGIPHLFPYKDKMLEEIELVKREREEEKIKRKEAKLKAKEAAGAAGAAAEEEEEEEEEEEISDTEDMVDIDDEEESDSDGDEMDEDVDVGQINGNAMAALLASARARAREFEGSDGESDDAMEEDEDDTPQSNSIPAAIASTRPDSSLKSFSKHFQTVLSSSDVLLYVLDARDPAGTRSLAIEQQIRADSLGSKRLILLLNKIDLVPTPILKDWLVHLRRYFPTLPIRASKPATGAQTFDHKDLTTASTARTVVNALKSYAKLKQLKRAITVGVVGYPNVGKSSVINAILSRGSSSQTACPVGAEAGVTTSVREVKLDSKLKLLDSPGIVFPGKEIDAAALTLLNALPPKHMPDSTVPAVTLLLSRIREKPGQFEHLTQMYGLPPLITTGTPKDLTMDFLIHVARKKGRLGKGGVPNVESAARAVVTDWRDGRIIGWVEAPKLEVETNGASDTTATDGKLKDSKEIVTQWAEEFKIDGLWGDDAEVME</sequence>
<dbReference type="GO" id="GO:0030684">
    <property type="term" value="C:preribosome"/>
    <property type="evidence" value="ECO:0007669"/>
    <property type="project" value="UniProtKB-ARBA"/>
</dbReference>
<protein>
    <recommendedName>
        <fullName evidence="9">CP-type G domain-containing protein</fullName>
    </recommendedName>
</protein>
<evidence type="ECO:0000256" key="5">
    <source>
        <dbReference type="ARBA" id="ARBA00022927"/>
    </source>
</evidence>
<evidence type="ECO:0000256" key="6">
    <source>
        <dbReference type="ARBA" id="ARBA00023134"/>
    </source>
</evidence>